<reference evidence="8 9" key="1">
    <citation type="journal article" date="2010" name="J. Bacteriol.">
        <title>The complete genome sequence of Croceibacter atlanticus HTCC2559T.</title>
        <authorList>
            <person name="Oh H.M."/>
            <person name="Kang I."/>
            <person name="Ferriera S."/>
            <person name="Giovannoni S.J."/>
            <person name="Cho J.C."/>
        </authorList>
    </citation>
    <scope>NUCLEOTIDE SEQUENCE [LARGE SCALE GENOMIC DNA]</scope>
    <source>
        <strain evidence="9">ATCC BAA-628 / HTCC2559 / KCTC 12090</strain>
    </source>
</reference>
<dbReference type="EMBL" id="CP002046">
    <property type="protein sequence ID" value="EAP87618.1"/>
    <property type="molecule type" value="Genomic_DNA"/>
</dbReference>
<accession>A3U5V1</accession>
<evidence type="ECO:0000256" key="5">
    <source>
        <dbReference type="ARBA" id="ARBA00023136"/>
    </source>
</evidence>
<feature type="transmembrane region" description="Helical" evidence="6">
    <location>
        <begin position="37"/>
        <end position="55"/>
    </location>
</feature>
<feature type="transmembrane region" description="Helical" evidence="6">
    <location>
        <begin position="92"/>
        <end position="116"/>
    </location>
</feature>
<feature type="transmembrane region" description="Helical" evidence="6">
    <location>
        <begin position="181"/>
        <end position="204"/>
    </location>
</feature>
<dbReference type="InterPro" id="IPR050638">
    <property type="entry name" value="AA-Vitamin_Transporters"/>
</dbReference>
<dbReference type="eggNOG" id="COG0697">
    <property type="taxonomic scope" value="Bacteria"/>
</dbReference>
<feature type="domain" description="EamA" evidence="7">
    <location>
        <begin position="10"/>
        <end position="137"/>
    </location>
</feature>
<dbReference type="PANTHER" id="PTHR32322">
    <property type="entry name" value="INNER MEMBRANE TRANSPORTER"/>
    <property type="match status" value="1"/>
</dbReference>
<keyword evidence="3 6" id="KW-0812">Transmembrane</keyword>
<evidence type="ECO:0000313" key="9">
    <source>
        <dbReference type="Proteomes" id="UP000002297"/>
    </source>
</evidence>
<evidence type="ECO:0000256" key="3">
    <source>
        <dbReference type="ARBA" id="ARBA00022692"/>
    </source>
</evidence>
<feature type="transmembrane region" description="Helical" evidence="6">
    <location>
        <begin position="123"/>
        <end position="143"/>
    </location>
</feature>
<dbReference type="Pfam" id="PF00892">
    <property type="entry name" value="EamA"/>
    <property type="match status" value="2"/>
</dbReference>
<feature type="transmembrane region" description="Helical" evidence="6">
    <location>
        <begin position="67"/>
        <end position="86"/>
    </location>
</feature>
<evidence type="ECO:0000256" key="2">
    <source>
        <dbReference type="ARBA" id="ARBA00007362"/>
    </source>
</evidence>
<feature type="transmembrane region" description="Helical" evidence="6">
    <location>
        <begin position="270"/>
        <end position="288"/>
    </location>
</feature>
<evidence type="ECO:0000259" key="7">
    <source>
        <dbReference type="Pfam" id="PF00892"/>
    </source>
</evidence>
<dbReference type="KEGG" id="cat:CA2559_02645"/>
<dbReference type="GO" id="GO:0016020">
    <property type="term" value="C:membrane"/>
    <property type="evidence" value="ECO:0007669"/>
    <property type="project" value="UniProtKB-SubCell"/>
</dbReference>
<proteinExistence type="inferred from homology"/>
<gene>
    <name evidence="8" type="ordered locus">CA2559_02645</name>
</gene>
<feature type="transmembrane region" description="Helical" evidence="6">
    <location>
        <begin position="216"/>
        <end position="235"/>
    </location>
</feature>
<dbReference type="InterPro" id="IPR000620">
    <property type="entry name" value="EamA_dom"/>
</dbReference>
<dbReference type="PANTHER" id="PTHR32322:SF2">
    <property type="entry name" value="EAMA DOMAIN-CONTAINING PROTEIN"/>
    <property type="match status" value="1"/>
</dbReference>
<comment type="subcellular location">
    <subcellularLocation>
        <location evidence="1">Membrane</location>
        <topology evidence="1">Multi-pass membrane protein</topology>
    </subcellularLocation>
</comment>
<keyword evidence="4 6" id="KW-1133">Transmembrane helix</keyword>
<dbReference type="SUPFAM" id="SSF103481">
    <property type="entry name" value="Multidrug resistance efflux transporter EmrE"/>
    <property type="match status" value="2"/>
</dbReference>
<evidence type="ECO:0000256" key="4">
    <source>
        <dbReference type="ARBA" id="ARBA00022989"/>
    </source>
</evidence>
<feature type="transmembrane region" description="Helical" evidence="6">
    <location>
        <begin position="7"/>
        <end position="25"/>
    </location>
</feature>
<dbReference type="OrthoDB" id="1117213at2"/>
<dbReference type="InterPro" id="IPR037185">
    <property type="entry name" value="EmrE-like"/>
</dbReference>
<dbReference type="HOGENOM" id="CLU_033863_5_2_10"/>
<dbReference type="RefSeq" id="WP_013186296.1">
    <property type="nucleotide sequence ID" value="NC_014230.1"/>
</dbReference>
<evidence type="ECO:0000256" key="1">
    <source>
        <dbReference type="ARBA" id="ARBA00004141"/>
    </source>
</evidence>
<protein>
    <submittedName>
        <fullName evidence="8">Predicted permease</fullName>
    </submittedName>
</protein>
<dbReference type="STRING" id="216432.CA2559_02645"/>
<evidence type="ECO:0000256" key="6">
    <source>
        <dbReference type="SAM" id="Phobius"/>
    </source>
</evidence>
<evidence type="ECO:0000313" key="8">
    <source>
        <dbReference type="EMBL" id="EAP87618.1"/>
    </source>
</evidence>
<keyword evidence="9" id="KW-1185">Reference proteome</keyword>
<dbReference type="Proteomes" id="UP000002297">
    <property type="component" value="Chromosome"/>
</dbReference>
<comment type="similarity">
    <text evidence="2">Belongs to the EamA transporter family.</text>
</comment>
<dbReference type="GeneID" id="89452323"/>
<feature type="domain" description="EamA" evidence="7">
    <location>
        <begin position="152"/>
        <end position="288"/>
    </location>
</feature>
<organism evidence="8 9">
    <name type="scientific">Croceibacter atlanticus (strain ATCC BAA-628 / JCM 21780 / CIP 108009 / IAM 15332 / KCTC 12090 / HTCC2559)</name>
    <dbReference type="NCBI Taxonomy" id="216432"/>
    <lineage>
        <taxon>Bacteria</taxon>
        <taxon>Pseudomonadati</taxon>
        <taxon>Bacteroidota</taxon>
        <taxon>Flavobacteriia</taxon>
        <taxon>Flavobacteriales</taxon>
        <taxon>Flavobacteriaceae</taxon>
        <taxon>Croceibacter</taxon>
    </lineage>
</organism>
<feature type="transmembrane region" description="Helical" evidence="6">
    <location>
        <begin position="244"/>
        <end position="264"/>
    </location>
</feature>
<sequence length="294" mass="32258">MHQDRIKWVYLIILSLVWGSSFILIKKGLLGLTPLQLGATRILIAGMVLIAIGFKHLKSIKKSEWKWVILSGFLGTLIPAFLIAFAETEIDSAVASILNSTTPLLALILGVLVFGVAFVKRQAIGVFIGLLGCLVLIFSGANVNPHQNYWFVGFVLVASVCYSINVNLIKQYMQNIHPIGITVGNFIGIMIPAFIVLMFSDFPFSEVTSNPKLYNALGYVVLLAIIGTCMAKVLFNKLVQMSSAIFATSVTYLIPIVALFWGVLDNEDFGFWQFVGMGIILFGVFLVNSGKKKV</sequence>
<feature type="transmembrane region" description="Helical" evidence="6">
    <location>
        <begin position="149"/>
        <end position="169"/>
    </location>
</feature>
<dbReference type="AlphaFoldDB" id="A3U5V1"/>
<keyword evidence="5 6" id="KW-0472">Membrane</keyword>
<name>A3U5V1_CROAH</name>